<dbReference type="PANTHER" id="PTHR33437:SF2">
    <property type="entry name" value="OS06G0361200 PROTEIN"/>
    <property type="match status" value="1"/>
</dbReference>
<dbReference type="AlphaFoldDB" id="A0A5A7TVC5"/>
<evidence type="ECO:0000256" key="1">
    <source>
        <dbReference type="SAM" id="Coils"/>
    </source>
</evidence>
<sequence>MLVMVTDMDTNEDKMAELEKKINMLMKAIEERDYEITSLKNHIESRDAAESSHSHTVKNVDKVKAIMQESQLQNSTSIASMIYNLRMSNGYQPPKFQQFNGKHNLKQHVAHFIETCATASTRGDLLRQLERDFLNRFYSTRHIVNMMELINTRQRKGEPVIDYINRWRALSLDYKDRLIELSTVEMCTQGMHWEFLYILQGIKLRTFEELATRAHDMVLSIANMGAKDFLVQKM</sequence>
<dbReference type="EMBL" id="SSTE01013200">
    <property type="protein sequence ID" value="KAA0047503.1"/>
    <property type="molecule type" value="Genomic_DNA"/>
</dbReference>
<keyword evidence="1" id="KW-0175">Coiled coil</keyword>
<dbReference type="OrthoDB" id="1740536at2759"/>
<dbReference type="Proteomes" id="UP000321393">
    <property type="component" value="Unassembled WGS sequence"/>
</dbReference>
<evidence type="ECO:0000313" key="3">
    <source>
        <dbReference type="Proteomes" id="UP000321393"/>
    </source>
</evidence>
<comment type="caution">
    <text evidence="2">The sequence shown here is derived from an EMBL/GenBank/DDBJ whole genome shotgun (WGS) entry which is preliminary data.</text>
</comment>
<organism evidence="2 3">
    <name type="scientific">Cucumis melo var. makuwa</name>
    <name type="common">Oriental melon</name>
    <dbReference type="NCBI Taxonomy" id="1194695"/>
    <lineage>
        <taxon>Eukaryota</taxon>
        <taxon>Viridiplantae</taxon>
        <taxon>Streptophyta</taxon>
        <taxon>Embryophyta</taxon>
        <taxon>Tracheophyta</taxon>
        <taxon>Spermatophyta</taxon>
        <taxon>Magnoliopsida</taxon>
        <taxon>eudicotyledons</taxon>
        <taxon>Gunneridae</taxon>
        <taxon>Pentapetalae</taxon>
        <taxon>rosids</taxon>
        <taxon>fabids</taxon>
        <taxon>Cucurbitales</taxon>
        <taxon>Cucurbitaceae</taxon>
        <taxon>Benincaseae</taxon>
        <taxon>Cucumis</taxon>
    </lineage>
</organism>
<name>A0A5A7TVC5_CUCMM</name>
<gene>
    <name evidence="2" type="ORF">E6C27_scaffold498G001300</name>
</gene>
<feature type="coiled-coil region" evidence="1">
    <location>
        <begin position="8"/>
        <end position="35"/>
    </location>
</feature>
<proteinExistence type="predicted"/>
<protein>
    <submittedName>
        <fullName evidence="2">Ty3-gypsy retrotransposon protein</fullName>
    </submittedName>
</protein>
<dbReference type="PANTHER" id="PTHR33437">
    <property type="entry name" value="OS06G0361200 PROTEIN"/>
    <property type="match status" value="1"/>
</dbReference>
<evidence type="ECO:0000313" key="2">
    <source>
        <dbReference type="EMBL" id="KAA0047503.1"/>
    </source>
</evidence>
<accession>A0A5A7TVC5</accession>
<reference evidence="2 3" key="1">
    <citation type="submission" date="2019-08" db="EMBL/GenBank/DDBJ databases">
        <title>Draft genome sequences of two oriental melons (Cucumis melo L. var makuwa).</title>
        <authorList>
            <person name="Kwon S.-Y."/>
        </authorList>
    </citation>
    <scope>NUCLEOTIDE SEQUENCE [LARGE SCALE GENOMIC DNA]</scope>
    <source>
        <strain evidence="3">cv. SW 3</strain>
        <tissue evidence="2">Leaf</tissue>
    </source>
</reference>